<keyword evidence="2" id="KW-0472">Membrane</keyword>
<feature type="transmembrane region" description="Helical" evidence="2">
    <location>
        <begin position="189"/>
        <end position="209"/>
    </location>
</feature>
<keyword evidence="2" id="KW-1133">Transmembrane helix</keyword>
<feature type="transmembrane region" description="Helical" evidence="2">
    <location>
        <begin position="121"/>
        <end position="140"/>
    </location>
</feature>
<dbReference type="Proteomes" id="UP000509638">
    <property type="component" value="Chromosome"/>
</dbReference>
<dbReference type="CDD" id="cd03392">
    <property type="entry name" value="PAP2_like_2"/>
    <property type="match status" value="1"/>
</dbReference>
<evidence type="ECO:0000256" key="1">
    <source>
        <dbReference type="SAM" id="MobiDB-lite"/>
    </source>
</evidence>
<protein>
    <submittedName>
        <fullName evidence="4">Phosphatase PAP2 family protein</fullName>
    </submittedName>
</protein>
<dbReference type="Pfam" id="PF01569">
    <property type="entry name" value="PAP2"/>
    <property type="match status" value="1"/>
</dbReference>
<dbReference type="PANTHER" id="PTHR14969">
    <property type="entry name" value="SPHINGOSINE-1-PHOSPHATE PHOSPHOHYDROLASE"/>
    <property type="match status" value="1"/>
</dbReference>
<sequence length="287" mass="30358">MTRSTPPRRLSDPADPGVPGELNQDMTLGTTRLTHWYTPWGRALAAAARAISERLGPYAALIVSLLIGGAIVLGLSVAAVEVYDAVTDEDGVAGIDQPLLDYALTLRTPLAETIVTGFTDIAGTIGMPVIAVAAILILAIKRRSWTPVVLIAAAGGGSLLMTVAGKELIQRERPPLEFAVPPFEHSPSFPSGHTLNAVAVVGIIAYVLVLRRNSPASRAAIIVGAVVFALLVGLSRVYLGHHWFTDVLVGWILGALWLSIIVTAHRLYLTAREHRHPSGARDAVGSA</sequence>
<evidence type="ECO:0000313" key="5">
    <source>
        <dbReference type="Proteomes" id="UP000509638"/>
    </source>
</evidence>
<feature type="transmembrane region" description="Helical" evidence="2">
    <location>
        <begin position="251"/>
        <end position="269"/>
    </location>
</feature>
<evidence type="ECO:0000313" key="4">
    <source>
        <dbReference type="EMBL" id="QLD11797.1"/>
    </source>
</evidence>
<feature type="transmembrane region" description="Helical" evidence="2">
    <location>
        <begin position="147"/>
        <end position="169"/>
    </location>
</feature>
<dbReference type="RefSeq" id="WP_178012037.1">
    <property type="nucleotide sequence ID" value="NZ_CP058316.1"/>
</dbReference>
<dbReference type="SMART" id="SM00014">
    <property type="entry name" value="acidPPc"/>
    <property type="match status" value="1"/>
</dbReference>
<name>A0A7D5ISN9_9MICO</name>
<reference evidence="4 5" key="1">
    <citation type="submission" date="2020-06" db="EMBL/GenBank/DDBJ databases">
        <authorList>
            <person name="Jo H."/>
        </authorList>
    </citation>
    <scope>NUCLEOTIDE SEQUENCE [LARGE SCALE GENOMIC DNA]</scope>
    <source>
        <strain evidence="4 5">I46</strain>
    </source>
</reference>
<proteinExistence type="predicted"/>
<dbReference type="InterPro" id="IPR000326">
    <property type="entry name" value="PAP2/HPO"/>
</dbReference>
<feature type="region of interest" description="Disordered" evidence="1">
    <location>
        <begin position="1"/>
        <end position="25"/>
    </location>
</feature>
<accession>A0A7D5ISN9</accession>
<dbReference type="AlphaFoldDB" id="A0A7D5ISN9"/>
<dbReference type="InterPro" id="IPR036938">
    <property type="entry name" value="PAP2/HPO_sf"/>
</dbReference>
<evidence type="ECO:0000259" key="3">
    <source>
        <dbReference type="SMART" id="SM00014"/>
    </source>
</evidence>
<dbReference type="EMBL" id="CP058316">
    <property type="protein sequence ID" value="QLD11797.1"/>
    <property type="molecule type" value="Genomic_DNA"/>
</dbReference>
<keyword evidence="2" id="KW-0812">Transmembrane</keyword>
<dbReference type="SUPFAM" id="SSF48317">
    <property type="entry name" value="Acid phosphatase/Vanadium-dependent haloperoxidase"/>
    <property type="match status" value="1"/>
</dbReference>
<feature type="transmembrane region" description="Helical" evidence="2">
    <location>
        <begin position="221"/>
        <end position="239"/>
    </location>
</feature>
<dbReference type="Gene3D" id="1.20.144.10">
    <property type="entry name" value="Phosphatidic acid phosphatase type 2/haloperoxidase"/>
    <property type="match status" value="1"/>
</dbReference>
<organism evidence="4 5">
    <name type="scientific">Microbacterium oleivorans</name>
    <dbReference type="NCBI Taxonomy" id="273677"/>
    <lineage>
        <taxon>Bacteria</taxon>
        <taxon>Bacillati</taxon>
        <taxon>Actinomycetota</taxon>
        <taxon>Actinomycetes</taxon>
        <taxon>Micrococcales</taxon>
        <taxon>Microbacteriaceae</taxon>
        <taxon>Microbacterium</taxon>
    </lineage>
</organism>
<evidence type="ECO:0000256" key="2">
    <source>
        <dbReference type="SAM" id="Phobius"/>
    </source>
</evidence>
<feature type="domain" description="Phosphatidic acid phosphatase type 2/haloperoxidase" evidence="3">
    <location>
        <begin position="149"/>
        <end position="262"/>
    </location>
</feature>
<feature type="transmembrane region" description="Helical" evidence="2">
    <location>
        <begin position="58"/>
        <end position="80"/>
    </location>
</feature>
<dbReference type="PANTHER" id="PTHR14969:SF13">
    <property type="entry name" value="AT30094P"/>
    <property type="match status" value="1"/>
</dbReference>
<gene>
    <name evidence="4" type="ORF">HW566_08455</name>
</gene>